<dbReference type="CDD" id="cd06577">
    <property type="entry name" value="PASTA_pknB"/>
    <property type="match status" value="1"/>
</dbReference>
<dbReference type="SMART" id="SM00740">
    <property type="entry name" value="PASTA"/>
    <property type="match status" value="1"/>
</dbReference>
<keyword evidence="3" id="KW-1185">Reference proteome</keyword>
<proteinExistence type="predicted"/>
<organism evidence="2 3">
    <name type="scientific">Kribbella capetownensis</name>
    <dbReference type="NCBI Taxonomy" id="1572659"/>
    <lineage>
        <taxon>Bacteria</taxon>
        <taxon>Bacillati</taxon>
        <taxon>Actinomycetota</taxon>
        <taxon>Actinomycetes</taxon>
        <taxon>Propionibacteriales</taxon>
        <taxon>Kribbellaceae</taxon>
        <taxon>Kribbella</taxon>
    </lineage>
</organism>
<feature type="domain" description="PASTA" evidence="1">
    <location>
        <begin position="355"/>
        <end position="424"/>
    </location>
</feature>
<dbReference type="EMBL" id="SJKD01000004">
    <property type="protein sequence ID" value="TCC49057.1"/>
    <property type="molecule type" value="Genomic_DNA"/>
</dbReference>
<dbReference type="RefSeq" id="WP_131515324.1">
    <property type="nucleotide sequence ID" value="NZ_SJKD01000004.1"/>
</dbReference>
<name>A0A4R0JRH1_9ACTN</name>
<comment type="caution">
    <text evidence="2">The sequence shown here is derived from an EMBL/GenBank/DDBJ whole genome shotgun (WGS) entry which is preliminary data.</text>
</comment>
<gene>
    <name evidence="2" type="ORF">E0H75_21175</name>
</gene>
<dbReference type="InterPro" id="IPR005543">
    <property type="entry name" value="PASTA_dom"/>
</dbReference>
<sequence>MERFIPARPGIDIGYGFNTLTGEVRGVAVDGDVETATASGQSAQSNSVVVESQEQMMESLNVSVEVSGHYGLFSAEGRFGLAEQSAFTSQSTYVVAKCVVENAFRSFSRPSVLPEAAQRMSSDGPDAFKAGYGDAFVRGMRTGGELYAVFQLTSTSFEQQRTIAASVSAEVQGLLAGGSVSASVEHLTKSSSQVSSMSTLFYQRAGKDTTISPVTTPDEIARRLKDFPSIANAAPVGYLAQVVDYQVLAMPPFDEVGFQQRTEALEDYARLKMKYSGMRAEIDLVRHNPDLFLPDYAGDVLAKGYDTYTAVINMLNRHARRVAGKEIEPSLFNAGEYDPALKELPVFVFRKKAPDSDLVPVPNLVGSAVDAAKSLLTSQGLNPTSNGVGIASGSKVPVDVVTGQSPAAGTSVPKGTSVVLEYNYVAANRFKWARLSRDASVLRKPFTPVLMKR</sequence>
<dbReference type="OrthoDB" id="8452490at2"/>
<accession>A0A4R0JRH1</accession>
<dbReference type="Gene3D" id="3.30.10.20">
    <property type="match status" value="1"/>
</dbReference>
<reference evidence="2 3" key="1">
    <citation type="submission" date="2019-02" db="EMBL/GenBank/DDBJ databases">
        <title>Kribbella capetownensis sp. nov. and Kribbella speibonae sp. nov., isolated from soil.</title>
        <authorList>
            <person name="Curtis S.M."/>
            <person name="Norton I."/>
            <person name="Everest G.J."/>
            <person name="Meyers P.R."/>
        </authorList>
    </citation>
    <scope>NUCLEOTIDE SEQUENCE [LARGE SCALE GENOMIC DNA]</scope>
    <source>
        <strain evidence="2 3">YM53</strain>
    </source>
</reference>
<evidence type="ECO:0000313" key="2">
    <source>
        <dbReference type="EMBL" id="TCC49057.1"/>
    </source>
</evidence>
<protein>
    <submittedName>
        <fullName evidence="2">PASTA domain-containing protein</fullName>
    </submittedName>
</protein>
<evidence type="ECO:0000259" key="1">
    <source>
        <dbReference type="PROSITE" id="PS51178"/>
    </source>
</evidence>
<dbReference type="Pfam" id="PF03793">
    <property type="entry name" value="PASTA"/>
    <property type="match status" value="1"/>
</dbReference>
<dbReference type="Proteomes" id="UP000293342">
    <property type="component" value="Unassembled WGS sequence"/>
</dbReference>
<dbReference type="SUPFAM" id="SSF54184">
    <property type="entry name" value="Penicillin-binding protein 2x (pbp-2x), c-terminal domain"/>
    <property type="match status" value="1"/>
</dbReference>
<evidence type="ECO:0000313" key="3">
    <source>
        <dbReference type="Proteomes" id="UP000293342"/>
    </source>
</evidence>
<dbReference type="PROSITE" id="PS51178">
    <property type="entry name" value="PASTA"/>
    <property type="match status" value="1"/>
</dbReference>
<dbReference type="AlphaFoldDB" id="A0A4R0JRH1"/>